<evidence type="ECO:0000313" key="2">
    <source>
        <dbReference type="EMBL" id="KAF1958207.1"/>
    </source>
</evidence>
<keyword evidence="3" id="KW-1185">Reference proteome</keyword>
<feature type="compositionally biased region" description="Basic and acidic residues" evidence="1">
    <location>
        <begin position="1"/>
        <end position="12"/>
    </location>
</feature>
<gene>
    <name evidence="2" type="ORF">CC80DRAFT_490825</name>
</gene>
<feature type="region of interest" description="Disordered" evidence="1">
    <location>
        <begin position="97"/>
        <end position="135"/>
    </location>
</feature>
<sequence length="135" mass="14910">MESKITEDRKSNDASSPTKDATGSKPLQYADYIASLPPPHYAQKVPPSYTAKPGAATPSRSMQSSGETAARVNAVCAPITSGEDVGKRTWRERWKDWTTRSERKKDPDLRPMDHGSSARLNVWGVPVTGPERKRK</sequence>
<dbReference type="EMBL" id="ML976987">
    <property type="protein sequence ID" value="KAF1958207.1"/>
    <property type="molecule type" value="Genomic_DNA"/>
</dbReference>
<dbReference type="Proteomes" id="UP000800035">
    <property type="component" value="Unassembled WGS sequence"/>
</dbReference>
<proteinExistence type="predicted"/>
<feature type="compositionally biased region" description="Polar residues" evidence="1">
    <location>
        <begin position="58"/>
        <end position="67"/>
    </location>
</feature>
<feature type="compositionally biased region" description="Basic and acidic residues" evidence="1">
    <location>
        <begin position="97"/>
        <end position="113"/>
    </location>
</feature>
<protein>
    <submittedName>
        <fullName evidence="2">Uncharacterized protein</fullName>
    </submittedName>
</protein>
<feature type="region of interest" description="Disordered" evidence="1">
    <location>
        <begin position="1"/>
        <end position="70"/>
    </location>
</feature>
<reference evidence="2" key="1">
    <citation type="journal article" date="2020" name="Stud. Mycol.">
        <title>101 Dothideomycetes genomes: a test case for predicting lifestyles and emergence of pathogens.</title>
        <authorList>
            <person name="Haridas S."/>
            <person name="Albert R."/>
            <person name="Binder M."/>
            <person name="Bloem J."/>
            <person name="Labutti K."/>
            <person name="Salamov A."/>
            <person name="Andreopoulos B."/>
            <person name="Baker S."/>
            <person name="Barry K."/>
            <person name="Bills G."/>
            <person name="Bluhm B."/>
            <person name="Cannon C."/>
            <person name="Castanera R."/>
            <person name="Culley D."/>
            <person name="Daum C."/>
            <person name="Ezra D."/>
            <person name="Gonzalez J."/>
            <person name="Henrissat B."/>
            <person name="Kuo A."/>
            <person name="Liang C."/>
            <person name="Lipzen A."/>
            <person name="Lutzoni F."/>
            <person name="Magnuson J."/>
            <person name="Mondo S."/>
            <person name="Nolan M."/>
            <person name="Ohm R."/>
            <person name="Pangilinan J."/>
            <person name="Park H.-J."/>
            <person name="Ramirez L."/>
            <person name="Alfaro M."/>
            <person name="Sun H."/>
            <person name="Tritt A."/>
            <person name="Yoshinaga Y."/>
            <person name="Zwiers L.-H."/>
            <person name="Turgeon B."/>
            <person name="Goodwin S."/>
            <person name="Spatafora J."/>
            <person name="Crous P."/>
            <person name="Grigoriev I."/>
        </authorList>
    </citation>
    <scope>NUCLEOTIDE SEQUENCE</scope>
    <source>
        <strain evidence="2">CBS 675.92</strain>
    </source>
</reference>
<dbReference type="AlphaFoldDB" id="A0A6A5UAR6"/>
<accession>A0A6A5UAR6</accession>
<dbReference type="OrthoDB" id="3684856at2759"/>
<organism evidence="2 3">
    <name type="scientific">Byssothecium circinans</name>
    <dbReference type="NCBI Taxonomy" id="147558"/>
    <lineage>
        <taxon>Eukaryota</taxon>
        <taxon>Fungi</taxon>
        <taxon>Dikarya</taxon>
        <taxon>Ascomycota</taxon>
        <taxon>Pezizomycotina</taxon>
        <taxon>Dothideomycetes</taxon>
        <taxon>Pleosporomycetidae</taxon>
        <taxon>Pleosporales</taxon>
        <taxon>Massarineae</taxon>
        <taxon>Massarinaceae</taxon>
        <taxon>Byssothecium</taxon>
    </lineage>
</organism>
<evidence type="ECO:0000313" key="3">
    <source>
        <dbReference type="Proteomes" id="UP000800035"/>
    </source>
</evidence>
<name>A0A6A5UAR6_9PLEO</name>
<evidence type="ECO:0000256" key="1">
    <source>
        <dbReference type="SAM" id="MobiDB-lite"/>
    </source>
</evidence>